<evidence type="ECO:0000256" key="1">
    <source>
        <dbReference type="ARBA" id="ARBA00004613"/>
    </source>
</evidence>
<dbReference type="Gene3D" id="3.20.20.370">
    <property type="entry name" value="Glycoside hydrolase/deacetylase"/>
    <property type="match status" value="1"/>
</dbReference>
<dbReference type="PANTHER" id="PTHR34216:SF3">
    <property type="entry name" value="POLY-BETA-1,6-N-ACETYL-D-GLUCOSAMINE N-DEACETYLASE"/>
    <property type="match status" value="1"/>
</dbReference>
<evidence type="ECO:0000313" key="4">
    <source>
        <dbReference type="EMBL" id="OKH37639.1"/>
    </source>
</evidence>
<dbReference type="OrthoDB" id="9778320at2"/>
<evidence type="ECO:0000256" key="2">
    <source>
        <dbReference type="ARBA" id="ARBA00022729"/>
    </source>
</evidence>
<accession>A0A1U7IKH0</accession>
<dbReference type="InterPro" id="IPR002509">
    <property type="entry name" value="NODB_dom"/>
</dbReference>
<dbReference type="Proteomes" id="UP000185860">
    <property type="component" value="Unassembled WGS sequence"/>
</dbReference>
<dbReference type="GO" id="GO:0005576">
    <property type="term" value="C:extracellular region"/>
    <property type="evidence" value="ECO:0007669"/>
    <property type="project" value="UniProtKB-SubCell"/>
</dbReference>
<reference evidence="4 5" key="1">
    <citation type="submission" date="2016-11" db="EMBL/GenBank/DDBJ databases">
        <title>Draft Genome Sequences of Nine Cyanobacterial Strains from Diverse Habitats.</title>
        <authorList>
            <person name="Zhu T."/>
            <person name="Hou S."/>
            <person name="Lu X."/>
            <person name="Hess W.R."/>
        </authorList>
    </citation>
    <scope>NUCLEOTIDE SEQUENCE [LARGE SCALE GENOMIC DNA]</scope>
    <source>
        <strain evidence="4 5">IAM M-71</strain>
    </source>
</reference>
<evidence type="ECO:0000313" key="5">
    <source>
        <dbReference type="Proteomes" id="UP000185860"/>
    </source>
</evidence>
<comment type="caution">
    <text evidence="4">The sequence shown here is derived from an EMBL/GenBank/DDBJ whole genome shotgun (WGS) entry which is preliminary data.</text>
</comment>
<dbReference type="PROSITE" id="PS51257">
    <property type="entry name" value="PROKAR_LIPOPROTEIN"/>
    <property type="match status" value="1"/>
</dbReference>
<keyword evidence="2" id="KW-0732">Signal</keyword>
<dbReference type="PANTHER" id="PTHR34216">
    <property type="match status" value="1"/>
</dbReference>
<dbReference type="GO" id="GO:0016810">
    <property type="term" value="F:hydrolase activity, acting on carbon-nitrogen (but not peptide) bonds"/>
    <property type="evidence" value="ECO:0007669"/>
    <property type="project" value="InterPro"/>
</dbReference>
<dbReference type="CDD" id="cd10918">
    <property type="entry name" value="CE4_NodB_like_5s_6s"/>
    <property type="match status" value="1"/>
</dbReference>
<dbReference type="Pfam" id="PF01522">
    <property type="entry name" value="Polysacc_deac_1"/>
    <property type="match status" value="1"/>
</dbReference>
<dbReference type="EMBL" id="MRCE01000011">
    <property type="protein sequence ID" value="OKH37639.1"/>
    <property type="molecule type" value="Genomic_DNA"/>
</dbReference>
<dbReference type="PROSITE" id="PS51677">
    <property type="entry name" value="NODB"/>
    <property type="match status" value="1"/>
</dbReference>
<dbReference type="RefSeq" id="WP_073593926.1">
    <property type="nucleotide sequence ID" value="NZ_MRCE01000011.1"/>
</dbReference>
<comment type="subcellular location">
    <subcellularLocation>
        <location evidence="1">Secreted</location>
    </subcellularLocation>
</comment>
<dbReference type="InterPro" id="IPR011330">
    <property type="entry name" value="Glyco_hydro/deAcase_b/a-brl"/>
</dbReference>
<sequence>MYKSIANLSLLITIITLFGCSTNYKSHSPAIQLTASPPNLKNMAVTEKPSNISSVAKKYIKKSKFLQEKSVKALAKTPIKQAFLKSSPQPIPILMYHSIGINRRNNLLVAPAKFASQIKHLHKAGYQSICFNILENHWKLGKPLPPKPILLTFDDGYKDNYTIAYPILKKYKFKATIFVITNFVDDANHLSQKQIKEMISSGLIDIGAHTKTHPDLTTVPSKKVYQEIFGSKQILTKYTGKPVIAFAYPIGRYNYEAVKATGAARYKFAVTTKPGYANPKQGWLTLNRVRINGDLSLAAFTRMFP</sequence>
<gene>
    <name evidence="4" type="ORF">NIES2119_13115</name>
</gene>
<evidence type="ECO:0000259" key="3">
    <source>
        <dbReference type="PROSITE" id="PS51677"/>
    </source>
</evidence>
<feature type="domain" description="NodB homology" evidence="3">
    <location>
        <begin position="147"/>
        <end position="305"/>
    </location>
</feature>
<dbReference type="GO" id="GO:0005975">
    <property type="term" value="P:carbohydrate metabolic process"/>
    <property type="evidence" value="ECO:0007669"/>
    <property type="project" value="InterPro"/>
</dbReference>
<organism evidence="4 5">
    <name type="scientific">[Phormidium ambiguum] IAM M-71</name>
    <dbReference type="NCBI Taxonomy" id="454136"/>
    <lineage>
        <taxon>Bacteria</taxon>
        <taxon>Bacillati</taxon>
        <taxon>Cyanobacteriota</taxon>
        <taxon>Cyanophyceae</taxon>
        <taxon>Oscillatoriophycideae</taxon>
        <taxon>Aerosakkonematales</taxon>
        <taxon>Aerosakkonemataceae</taxon>
        <taxon>Floridanema</taxon>
    </lineage>
</organism>
<protein>
    <recommendedName>
        <fullName evidence="3">NodB homology domain-containing protein</fullName>
    </recommendedName>
</protein>
<dbReference type="STRING" id="454136.NIES2119_13115"/>
<proteinExistence type="predicted"/>
<name>A0A1U7IKH0_9CYAN</name>
<dbReference type="SUPFAM" id="SSF88713">
    <property type="entry name" value="Glycoside hydrolase/deacetylase"/>
    <property type="match status" value="1"/>
</dbReference>
<dbReference type="AlphaFoldDB" id="A0A1U7IKH0"/>
<dbReference type="InterPro" id="IPR051398">
    <property type="entry name" value="Polysacch_Deacetylase"/>
</dbReference>